<reference evidence="1 2" key="1">
    <citation type="submission" date="2024-09" db="EMBL/GenBank/DDBJ databases">
        <title>Chromosome-scale assembly of Riccia sorocarpa.</title>
        <authorList>
            <person name="Paukszto L."/>
        </authorList>
    </citation>
    <scope>NUCLEOTIDE SEQUENCE [LARGE SCALE GENOMIC DNA]</scope>
    <source>
        <strain evidence="1">LP-2024</strain>
        <tissue evidence="1">Aerial parts of the thallus</tissue>
    </source>
</reference>
<evidence type="ECO:0000313" key="1">
    <source>
        <dbReference type="EMBL" id="KAL3693932.1"/>
    </source>
</evidence>
<evidence type="ECO:0000313" key="2">
    <source>
        <dbReference type="Proteomes" id="UP001633002"/>
    </source>
</evidence>
<sequence>MFLNFRTKHLNSKKHKVNWCRRKNIDAGSVPAKTTSEDIDHRAETKMGVEIVNRINEEEDGERKPFVMEGDVNREPVIPEYTSRFSLAARTRKVTNITLLPYRYYVGVIGVVL</sequence>
<organism evidence="1 2">
    <name type="scientific">Riccia sorocarpa</name>
    <dbReference type="NCBI Taxonomy" id="122646"/>
    <lineage>
        <taxon>Eukaryota</taxon>
        <taxon>Viridiplantae</taxon>
        <taxon>Streptophyta</taxon>
        <taxon>Embryophyta</taxon>
        <taxon>Marchantiophyta</taxon>
        <taxon>Marchantiopsida</taxon>
        <taxon>Marchantiidae</taxon>
        <taxon>Marchantiales</taxon>
        <taxon>Ricciaceae</taxon>
        <taxon>Riccia</taxon>
    </lineage>
</organism>
<comment type="caution">
    <text evidence="1">The sequence shown here is derived from an EMBL/GenBank/DDBJ whole genome shotgun (WGS) entry which is preliminary data.</text>
</comment>
<gene>
    <name evidence="1" type="ORF">R1sor_007583</name>
</gene>
<name>A0ABD3HQV9_9MARC</name>
<protein>
    <recommendedName>
        <fullName evidence="3">Transposase</fullName>
    </recommendedName>
</protein>
<dbReference type="EMBL" id="JBJQOH010000003">
    <property type="protein sequence ID" value="KAL3693932.1"/>
    <property type="molecule type" value="Genomic_DNA"/>
</dbReference>
<proteinExistence type="predicted"/>
<dbReference type="Proteomes" id="UP001633002">
    <property type="component" value="Unassembled WGS sequence"/>
</dbReference>
<accession>A0ABD3HQV9</accession>
<keyword evidence="2" id="KW-1185">Reference proteome</keyword>
<evidence type="ECO:0008006" key="3">
    <source>
        <dbReference type="Google" id="ProtNLM"/>
    </source>
</evidence>
<dbReference type="AlphaFoldDB" id="A0ABD3HQV9"/>